<dbReference type="OrthoDB" id="68300at2759"/>
<protein>
    <submittedName>
        <fullName evidence="2">Uncharacterized protein</fullName>
    </submittedName>
</protein>
<evidence type="ECO:0000256" key="1">
    <source>
        <dbReference type="SAM" id="MobiDB-lite"/>
    </source>
</evidence>
<keyword evidence="3" id="KW-1185">Reference proteome</keyword>
<comment type="caution">
    <text evidence="2">The sequence shown here is derived from an EMBL/GenBank/DDBJ whole genome shotgun (WGS) entry which is preliminary data.</text>
</comment>
<feature type="compositionally biased region" description="Low complexity" evidence="1">
    <location>
        <begin position="136"/>
        <end position="157"/>
    </location>
</feature>
<organism evidence="2 3">
    <name type="scientific">Seminavis robusta</name>
    <dbReference type="NCBI Taxonomy" id="568900"/>
    <lineage>
        <taxon>Eukaryota</taxon>
        <taxon>Sar</taxon>
        <taxon>Stramenopiles</taxon>
        <taxon>Ochrophyta</taxon>
        <taxon>Bacillariophyta</taxon>
        <taxon>Bacillariophyceae</taxon>
        <taxon>Bacillariophycidae</taxon>
        <taxon>Naviculales</taxon>
        <taxon>Naviculaceae</taxon>
        <taxon>Seminavis</taxon>
    </lineage>
</organism>
<dbReference type="PANTHER" id="PTHR35213">
    <property type="entry name" value="RING-TYPE DOMAIN-CONTAINING PROTEIN-RELATED"/>
    <property type="match status" value="1"/>
</dbReference>
<accession>A0A9N8ERJ5</accession>
<proteinExistence type="predicted"/>
<evidence type="ECO:0000313" key="3">
    <source>
        <dbReference type="Proteomes" id="UP001153069"/>
    </source>
</evidence>
<feature type="region of interest" description="Disordered" evidence="1">
    <location>
        <begin position="321"/>
        <end position="345"/>
    </location>
</feature>
<evidence type="ECO:0000313" key="2">
    <source>
        <dbReference type="EMBL" id="CAB9523814.1"/>
    </source>
</evidence>
<dbReference type="EMBL" id="CAICTM010001457">
    <property type="protein sequence ID" value="CAB9523814.1"/>
    <property type="molecule type" value="Genomic_DNA"/>
</dbReference>
<gene>
    <name evidence="2" type="ORF">SEMRO_1459_G274490.1</name>
</gene>
<dbReference type="Proteomes" id="UP001153069">
    <property type="component" value="Unassembled WGS sequence"/>
</dbReference>
<name>A0A9N8ERJ5_9STRA</name>
<feature type="region of interest" description="Disordered" evidence="1">
    <location>
        <begin position="131"/>
        <end position="157"/>
    </location>
</feature>
<sequence length="345" mass="37676">MAYSPYHVSTMQNHMSMSSNEPAQAQAAPAVPYSGQWTKEEQDYVAILVEGFKHGSLDIPDGTSLRFFIAAKLGCKPKRVSKKYERTGYNGKQVYRRDTNISEETQKDYSKRLKELEKKFKESRALVVSMQEAKATDTSSSARGASSSATQTSQAAAQTINPNVQALEERLVAMRSQLDRRAAGMMGGFHHRLPQPQQSSRFNSPHGMMLAGAALNTPLSSDVMDAYLMNHRTAANGAFVGGNGAGFSSVLTPTGPPATNKLLLDLYKRRQQLAMANAVMASTNAGVAAATPDPYMMMNQDAFAAMNGNDMMAMMQSNNGHNKRAWEQEEQLPSPDSSYKRARAA</sequence>
<dbReference type="AlphaFoldDB" id="A0A9N8ERJ5"/>
<reference evidence="2" key="1">
    <citation type="submission" date="2020-06" db="EMBL/GenBank/DDBJ databases">
        <authorList>
            <consortium name="Plant Systems Biology data submission"/>
        </authorList>
    </citation>
    <scope>NUCLEOTIDE SEQUENCE</scope>
    <source>
        <strain evidence="2">D6</strain>
    </source>
</reference>